<evidence type="ECO:0000313" key="1">
    <source>
        <dbReference type="EMBL" id="MDZ5458273.1"/>
    </source>
</evidence>
<dbReference type="Proteomes" id="UP001293718">
    <property type="component" value="Unassembled WGS sequence"/>
</dbReference>
<sequence>MTRATVPWYFKLERIFWRTAEFAGGAGLFRIPWELFGTDEENQRKGRGVAGKYLNILGA</sequence>
<comment type="caution">
    <text evidence="1">The sequence shown here is derived from an EMBL/GenBank/DDBJ whole genome shotgun (WGS) entry which is preliminary data.</text>
</comment>
<keyword evidence="2" id="KW-1185">Reference proteome</keyword>
<organism evidence="1 2">
    <name type="scientific">Azohydromonas lata</name>
    <dbReference type="NCBI Taxonomy" id="45677"/>
    <lineage>
        <taxon>Bacteria</taxon>
        <taxon>Pseudomonadati</taxon>
        <taxon>Pseudomonadota</taxon>
        <taxon>Betaproteobacteria</taxon>
        <taxon>Burkholderiales</taxon>
        <taxon>Sphaerotilaceae</taxon>
        <taxon>Azohydromonas</taxon>
    </lineage>
</organism>
<gene>
    <name evidence="1" type="ORF">SM757_16985</name>
</gene>
<dbReference type="EMBL" id="JAXOJX010000027">
    <property type="protein sequence ID" value="MDZ5458273.1"/>
    <property type="molecule type" value="Genomic_DNA"/>
</dbReference>
<accession>A0ABU5IH50</accession>
<evidence type="ECO:0000313" key="2">
    <source>
        <dbReference type="Proteomes" id="UP001293718"/>
    </source>
</evidence>
<name>A0ABU5IH50_9BURK</name>
<reference evidence="1 2" key="1">
    <citation type="submission" date="2023-11" db="EMBL/GenBank/DDBJ databases">
        <title>Draft genome of Azohydromonas lata strain H1 (DSM1123), a polyhydroxyalkanoate producer.</title>
        <authorList>
            <person name="Traversa D."/>
            <person name="D'Addabbo P."/>
            <person name="Pazzani C."/>
            <person name="Manzari C."/>
            <person name="Chiara M."/>
            <person name="Scrascia M."/>
        </authorList>
    </citation>
    <scope>NUCLEOTIDE SEQUENCE [LARGE SCALE GENOMIC DNA]</scope>
    <source>
        <strain evidence="1 2">H1</strain>
    </source>
</reference>
<proteinExistence type="predicted"/>
<dbReference type="RefSeq" id="WP_322466399.1">
    <property type="nucleotide sequence ID" value="NZ_JAXOJX010000027.1"/>
</dbReference>
<protein>
    <submittedName>
        <fullName evidence="1">Uncharacterized protein</fullName>
    </submittedName>
</protein>